<dbReference type="AlphaFoldDB" id="A0A9P1GH34"/>
<feature type="compositionally biased region" description="Low complexity" evidence="1">
    <location>
        <begin position="359"/>
        <end position="368"/>
    </location>
</feature>
<evidence type="ECO:0000313" key="2">
    <source>
        <dbReference type="EMBL" id="CAI4013766.1"/>
    </source>
</evidence>
<comment type="caution">
    <text evidence="2">The sequence shown here is derived from an EMBL/GenBank/DDBJ whole genome shotgun (WGS) entry which is preliminary data.</text>
</comment>
<feature type="compositionally biased region" description="Basic and acidic residues" evidence="1">
    <location>
        <begin position="398"/>
        <end position="458"/>
    </location>
</feature>
<reference evidence="2" key="1">
    <citation type="submission" date="2022-10" db="EMBL/GenBank/DDBJ databases">
        <authorList>
            <person name="Chen Y."/>
            <person name="Dougan E. K."/>
            <person name="Chan C."/>
            <person name="Rhodes N."/>
            <person name="Thang M."/>
        </authorList>
    </citation>
    <scope>NUCLEOTIDE SEQUENCE</scope>
</reference>
<feature type="compositionally biased region" description="Low complexity" evidence="1">
    <location>
        <begin position="141"/>
        <end position="157"/>
    </location>
</feature>
<reference evidence="3 4" key="2">
    <citation type="submission" date="2024-05" db="EMBL/GenBank/DDBJ databases">
        <authorList>
            <person name="Chen Y."/>
            <person name="Shah S."/>
            <person name="Dougan E. K."/>
            <person name="Thang M."/>
            <person name="Chan C."/>
        </authorList>
    </citation>
    <scope>NUCLEOTIDE SEQUENCE [LARGE SCALE GENOMIC DNA]</scope>
</reference>
<name>A0A9P1GH34_9DINO</name>
<feature type="region of interest" description="Disordered" evidence="1">
    <location>
        <begin position="232"/>
        <end position="284"/>
    </location>
</feature>
<feature type="compositionally biased region" description="Low complexity" evidence="1">
    <location>
        <begin position="482"/>
        <end position="517"/>
    </location>
</feature>
<feature type="compositionally biased region" description="Basic residues" evidence="1">
    <location>
        <begin position="459"/>
        <end position="468"/>
    </location>
</feature>
<feature type="region of interest" description="Disordered" evidence="1">
    <location>
        <begin position="340"/>
        <end position="558"/>
    </location>
</feature>
<feature type="region of interest" description="Disordered" evidence="1">
    <location>
        <begin position="801"/>
        <end position="830"/>
    </location>
</feature>
<feature type="compositionally biased region" description="Acidic residues" evidence="1">
    <location>
        <begin position="369"/>
        <end position="397"/>
    </location>
</feature>
<dbReference type="Proteomes" id="UP001152797">
    <property type="component" value="Unassembled WGS sequence"/>
</dbReference>
<feature type="compositionally biased region" description="Basic and acidic residues" evidence="1">
    <location>
        <begin position="340"/>
        <end position="358"/>
    </location>
</feature>
<dbReference type="EMBL" id="CAMXCT030006002">
    <property type="protein sequence ID" value="CAL4801078.1"/>
    <property type="molecule type" value="Genomic_DNA"/>
</dbReference>
<proteinExistence type="predicted"/>
<feature type="region of interest" description="Disordered" evidence="1">
    <location>
        <begin position="765"/>
        <end position="789"/>
    </location>
</feature>
<organism evidence="2">
    <name type="scientific">Cladocopium goreaui</name>
    <dbReference type="NCBI Taxonomy" id="2562237"/>
    <lineage>
        <taxon>Eukaryota</taxon>
        <taxon>Sar</taxon>
        <taxon>Alveolata</taxon>
        <taxon>Dinophyceae</taxon>
        <taxon>Suessiales</taxon>
        <taxon>Symbiodiniaceae</taxon>
        <taxon>Cladocopium</taxon>
    </lineage>
</organism>
<sequence>MTSKGGARRSLVPPVDLDALRKNFETAVATQGADAFKLGDYQEKSVSTAVSSAGLHHNAKYVKEFYKISEGEIPSGQLKQCILKYGYAHNDSEQCLQGATGAERQSILEIVDLPDACKKAAPGPEDDQACKKAKAAKETSSAKAAEAGGQGSSSSASLKEPEEQACKKARTLKLQVSDVSVDSHGWPAILNSPKAAKEEEEEVKDCFSRNMTILEKMRVSCKEQLDKAAQEAAQELVESRPGLERRPERRPTEKQGPKKEAAPQPEPLVAAEGPRPERRPWSAVKKVMGKDQAYLMGLFGRDWKLIIGCTKRMGKIFRGGHHAVILELEKDPEVQARKEKGLKEGFKEDKVQPLHEGSRSSSSSYSYEYSEEEEVFVEEEQPDWQEEEEKEEKEEEEQPKKKDPKDKEKKAAKEEEERKEKKVSKEKEAAKKEKKPQKEEKPKEKEKEDDKDMEEGKTAKKRKERKKVVKEEEEGQEEKQQEGLQEGQVGASEPEATQEEATQGATAEEQQEGLQEGHQPDASEEGKPAAEAEIEEAAKMLPESVAKAAQASLKEGSEAGATLTSSRLKLHEKTQAAIQGLKEGHLSEAAFWQEISNKDRAALWKKYEGARNKDPEAEAAWLQMGGPGVLDQKKQLLLHFLKTGQAQEGGLKKSQEVANSKKEKEWFEWVPWKQILDWYGEEEALARVESGLIAVKKVGKKFYEFLLVKIRTELTLEQKKRIAAEQEIALQGEELKACKKALAAARTKQEWDDLWLEKKPQKGFQVEDALSEPSETSSEHEDESSAEQHNPAASFLQGLKKGQAMVSQKKEKRNDDKQKHLAKEEKVKEEDSRACKKAQAEKTKIAKKKEADKKWHTKLEEATQVGENEKDSKVKKMLALVSKGVADLKKACKKAKDASWGADVLQALIKSRDSLEDLATDGELEGIKNHLLEAASALKAFKKLLTA</sequence>
<feature type="compositionally biased region" description="Basic and acidic residues" evidence="1">
    <location>
        <begin position="237"/>
        <end position="261"/>
    </location>
</feature>
<accession>A0A9P1GH34</accession>
<gene>
    <name evidence="2" type="ORF">C1SCF055_LOCUS38712</name>
</gene>
<evidence type="ECO:0000313" key="4">
    <source>
        <dbReference type="Proteomes" id="UP001152797"/>
    </source>
</evidence>
<protein>
    <submittedName>
        <fullName evidence="3">Dynein heavy chain-like protein 2</fullName>
    </submittedName>
</protein>
<feature type="compositionally biased region" description="Basic and acidic residues" evidence="1">
    <location>
        <begin position="518"/>
        <end position="530"/>
    </location>
</feature>
<feature type="compositionally biased region" description="Basic and acidic residues" evidence="1">
    <location>
        <begin position="808"/>
        <end position="830"/>
    </location>
</feature>
<keyword evidence="4" id="KW-1185">Reference proteome</keyword>
<feature type="region of interest" description="Disordered" evidence="1">
    <location>
        <begin position="141"/>
        <end position="164"/>
    </location>
</feature>
<dbReference type="EMBL" id="CAMXCT010006002">
    <property type="protein sequence ID" value="CAI4013766.1"/>
    <property type="molecule type" value="Genomic_DNA"/>
</dbReference>
<evidence type="ECO:0000313" key="3">
    <source>
        <dbReference type="EMBL" id="CAL4801078.1"/>
    </source>
</evidence>
<evidence type="ECO:0000256" key="1">
    <source>
        <dbReference type="SAM" id="MobiDB-lite"/>
    </source>
</evidence>
<dbReference type="EMBL" id="CAMXCT020006002">
    <property type="protein sequence ID" value="CAL1167141.1"/>
    <property type="molecule type" value="Genomic_DNA"/>
</dbReference>